<keyword evidence="2" id="KW-0575">Peroxidase</keyword>
<dbReference type="Pfam" id="PF00561">
    <property type="entry name" value="Abhydrolase_1"/>
    <property type="match status" value="1"/>
</dbReference>
<dbReference type="GO" id="GO:0016691">
    <property type="term" value="F:chloride peroxidase activity"/>
    <property type="evidence" value="ECO:0007669"/>
    <property type="project" value="UniProtKB-EC"/>
</dbReference>
<accession>A0ABN7HT78</accession>
<dbReference type="RefSeq" id="WP_236596872.1">
    <property type="nucleotide sequence ID" value="NZ_CAJHCQ010000006.1"/>
</dbReference>
<protein>
    <submittedName>
        <fullName evidence="2">Non-heme chloroperoxidase</fullName>
        <ecNumber evidence="2">1.11.1.10</ecNumber>
    </submittedName>
</protein>
<organism evidence="2 3">
    <name type="scientific">Paraburkholderia hiiakae</name>
    <dbReference type="NCBI Taxonomy" id="1081782"/>
    <lineage>
        <taxon>Bacteria</taxon>
        <taxon>Pseudomonadati</taxon>
        <taxon>Pseudomonadota</taxon>
        <taxon>Betaproteobacteria</taxon>
        <taxon>Burkholderiales</taxon>
        <taxon>Burkholderiaceae</taxon>
        <taxon>Paraburkholderia</taxon>
    </lineage>
</organism>
<dbReference type="PANTHER" id="PTHR43433:SF3">
    <property type="entry name" value="NON-HEME CHLOROPEROXIDASE"/>
    <property type="match status" value="1"/>
</dbReference>
<dbReference type="Proteomes" id="UP000656319">
    <property type="component" value="Unassembled WGS sequence"/>
</dbReference>
<keyword evidence="2" id="KW-0560">Oxidoreductase</keyword>
<comment type="caution">
    <text evidence="2">The sequence shown here is derived from an EMBL/GenBank/DDBJ whole genome shotgun (WGS) entry which is preliminary data.</text>
</comment>
<dbReference type="InterPro" id="IPR000073">
    <property type="entry name" value="AB_hydrolase_1"/>
</dbReference>
<dbReference type="InterPro" id="IPR050471">
    <property type="entry name" value="AB_hydrolase"/>
</dbReference>
<name>A0ABN7HT78_9BURK</name>
<dbReference type="PRINTS" id="PR00111">
    <property type="entry name" value="ABHYDROLASE"/>
</dbReference>
<dbReference type="SUPFAM" id="SSF53474">
    <property type="entry name" value="alpha/beta-Hydrolases"/>
    <property type="match status" value="1"/>
</dbReference>
<keyword evidence="3" id="KW-1185">Reference proteome</keyword>
<evidence type="ECO:0000313" key="3">
    <source>
        <dbReference type="Proteomes" id="UP000656319"/>
    </source>
</evidence>
<proteinExistence type="predicted"/>
<dbReference type="InterPro" id="IPR029058">
    <property type="entry name" value="AB_hydrolase_fold"/>
</dbReference>
<reference evidence="2 3" key="1">
    <citation type="submission" date="2020-10" db="EMBL/GenBank/DDBJ databases">
        <authorList>
            <person name="Peeters C."/>
        </authorList>
    </citation>
    <scope>NUCLEOTIDE SEQUENCE [LARGE SCALE GENOMIC DNA]</scope>
    <source>
        <strain evidence="2 3">LMG 27952</strain>
    </source>
</reference>
<dbReference type="Gene3D" id="3.40.50.1820">
    <property type="entry name" value="alpha/beta hydrolase"/>
    <property type="match status" value="1"/>
</dbReference>
<gene>
    <name evidence="2" type="primary">cpo_2</name>
    <name evidence="2" type="ORF">LMG27952_02914</name>
</gene>
<dbReference type="EC" id="1.11.1.10" evidence="2"/>
<dbReference type="PANTHER" id="PTHR43433">
    <property type="entry name" value="HYDROLASE, ALPHA/BETA FOLD FAMILY PROTEIN"/>
    <property type="match status" value="1"/>
</dbReference>
<dbReference type="EMBL" id="CAJHCQ010000006">
    <property type="protein sequence ID" value="CAD6534269.1"/>
    <property type="molecule type" value="Genomic_DNA"/>
</dbReference>
<sequence length="273" mass="29764">MADSVLAKDGTRIFFKDWGSGKPVVLSHGWPLDADAWDAQMLFLVQNGYRVIAHDRRGHGRSGQSSSGNDVDTYADDLATVINALDLKGATLVGHSMGGGEVARYIGRHGTSRVARAVLISAVVPLMLKSENNPDGLPESAFDGIRKNLTGNRSVFYKNLALPFYGFNRPNAKVEQGTIDEFWREAMGGSILAQYQCVKQFEVDYTGDLKKFDVPTLILHGDDDQFVPVNVAGRMSAKIIKNSTLKVYPGAPHGMCTTEADKVNADLLEFLQA</sequence>
<evidence type="ECO:0000313" key="2">
    <source>
        <dbReference type="EMBL" id="CAD6534269.1"/>
    </source>
</evidence>
<evidence type="ECO:0000259" key="1">
    <source>
        <dbReference type="Pfam" id="PF00561"/>
    </source>
</evidence>
<feature type="domain" description="AB hydrolase-1" evidence="1">
    <location>
        <begin position="22"/>
        <end position="256"/>
    </location>
</feature>